<gene>
    <name evidence="12" type="ORF">EI77_04249</name>
</gene>
<evidence type="ECO:0000256" key="7">
    <source>
        <dbReference type="ARBA" id="ARBA00022927"/>
    </source>
</evidence>
<dbReference type="Proteomes" id="UP000295662">
    <property type="component" value="Unassembled WGS sequence"/>
</dbReference>
<dbReference type="GO" id="GO:0009306">
    <property type="term" value="P:protein secretion"/>
    <property type="evidence" value="ECO:0007669"/>
    <property type="project" value="InterPro"/>
</dbReference>
<dbReference type="Gene3D" id="1.10.40.60">
    <property type="entry name" value="EpsJ-like"/>
    <property type="match status" value="1"/>
</dbReference>
<evidence type="ECO:0000256" key="4">
    <source>
        <dbReference type="ARBA" id="ARBA00022475"/>
    </source>
</evidence>
<proteinExistence type="inferred from homology"/>
<sequence length="311" mass="34592">MILHSISPRRQGSALIAVFWMIAVLGLVIYAGAKALEADASYSRQMRGRTYAKRLAHMGLEIGRHPGLPVHDPLLFYTNEDGGSYAVRIVAEEARLNINVLLQMDDRVLLPRLFAAWGLKPEFAAGLRDALKDWVDADSHVGLNGAEARDYEKAGLEGMPFNRPFQSVEEMLLVRGMGEVEAVRPDWREWFTVFGDGRVDVNDARAELIALLANVPVERVQPLLTLRAGPDGAAGTQDDVKLSTVPQVAQLLGAFQPQVVEQLTRWIQFNGPIRRIESTGRFGDIGRRWVLITQNQKALWRGEIPTHGQTP</sequence>
<keyword evidence="6 10" id="KW-0812">Transmembrane</keyword>
<dbReference type="SUPFAM" id="SSF158544">
    <property type="entry name" value="GspK insert domain-like"/>
    <property type="match status" value="1"/>
</dbReference>
<name>A0A4R7RKD3_9BACT</name>
<keyword evidence="7" id="KW-0653">Protein transport</keyword>
<evidence type="ECO:0000256" key="3">
    <source>
        <dbReference type="ARBA" id="ARBA00022448"/>
    </source>
</evidence>
<feature type="domain" description="T2SS protein K first SAM-like" evidence="11">
    <location>
        <begin position="94"/>
        <end position="179"/>
    </location>
</feature>
<evidence type="ECO:0000256" key="1">
    <source>
        <dbReference type="ARBA" id="ARBA00004533"/>
    </source>
</evidence>
<keyword evidence="3" id="KW-0813">Transport</keyword>
<keyword evidence="9 10" id="KW-0472">Membrane</keyword>
<dbReference type="RefSeq" id="WP_133797235.1">
    <property type="nucleotide sequence ID" value="NZ_SOCA01000012.1"/>
</dbReference>
<keyword evidence="5" id="KW-0997">Cell inner membrane</keyword>
<protein>
    <submittedName>
        <fullName evidence="12">Type II secretory pathway component PulK</fullName>
    </submittedName>
</protein>
<dbReference type="EMBL" id="SOCA01000012">
    <property type="protein sequence ID" value="TDU64065.1"/>
    <property type="molecule type" value="Genomic_DNA"/>
</dbReference>
<evidence type="ECO:0000256" key="10">
    <source>
        <dbReference type="SAM" id="Phobius"/>
    </source>
</evidence>
<keyword evidence="13" id="KW-1185">Reference proteome</keyword>
<evidence type="ECO:0000256" key="8">
    <source>
        <dbReference type="ARBA" id="ARBA00022989"/>
    </source>
</evidence>
<comment type="similarity">
    <text evidence="2">Belongs to the GSP K family.</text>
</comment>
<dbReference type="InterPro" id="IPR038072">
    <property type="entry name" value="GspK_central_sf"/>
</dbReference>
<evidence type="ECO:0000256" key="2">
    <source>
        <dbReference type="ARBA" id="ARBA00007246"/>
    </source>
</evidence>
<feature type="transmembrane region" description="Helical" evidence="10">
    <location>
        <begin position="12"/>
        <end position="33"/>
    </location>
</feature>
<dbReference type="InterPro" id="IPR049031">
    <property type="entry name" value="T2SSK_SAM-like_1st"/>
</dbReference>
<comment type="caution">
    <text evidence="12">The sequence shown here is derived from an EMBL/GenBank/DDBJ whole genome shotgun (WGS) entry which is preliminary data.</text>
</comment>
<accession>A0A4R7RKD3</accession>
<dbReference type="Pfam" id="PF21687">
    <property type="entry name" value="T2SSK_1st"/>
    <property type="match status" value="1"/>
</dbReference>
<reference evidence="12 13" key="1">
    <citation type="submission" date="2019-03" db="EMBL/GenBank/DDBJ databases">
        <title>Genomic Encyclopedia of Archaeal and Bacterial Type Strains, Phase II (KMG-II): from individual species to whole genera.</title>
        <authorList>
            <person name="Goeker M."/>
        </authorList>
    </citation>
    <scope>NUCLEOTIDE SEQUENCE [LARGE SCALE GENOMIC DNA]</scope>
    <source>
        <strain evidence="12 13">ATCC 25309</strain>
    </source>
</reference>
<dbReference type="GO" id="GO:0005886">
    <property type="term" value="C:plasma membrane"/>
    <property type="evidence" value="ECO:0007669"/>
    <property type="project" value="UniProtKB-SubCell"/>
</dbReference>
<evidence type="ECO:0000256" key="6">
    <source>
        <dbReference type="ARBA" id="ARBA00022692"/>
    </source>
</evidence>
<dbReference type="PANTHER" id="PTHR38831:SF2">
    <property type="entry name" value="TYPE II SECRETION SYSTEM PROTEIN K"/>
    <property type="match status" value="1"/>
</dbReference>
<evidence type="ECO:0000313" key="13">
    <source>
        <dbReference type="Proteomes" id="UP000295662"/>
    </source>
</evidence>
<keyword evidence="8 10" id="KW-1133">Transmembrane helix</keyword>
<evidence type="ECO:0000313" key="12">
    <source>
        <dbReference type="EMBL" id="TDU64065.1"/>
    </source>
</evidence>
<dbReference type="PANTHER" id="PTHR38831">
    <property type="entry name" value="TYPE II SECRETION SYSTEM PROTEIN K"/>
    <property type="match status" value="1"/>
</dbReference>
<dbReference type="AlphaFoldDB" id="A0A4R7RKD3"/>
<evidence type="ECO:0000256" key="9">
    <source>
        <dbReference type="ARBA" id="ARBA00023136"/>
    </source>
</evidence>
<keyword evidence="4" id="KW-1003">Cell membrane</keyword>
<dbReference type="InterPro" id="IPR005628">
    <property type="entry name" value="GspK"/>
</dbReference>
<evidence type="ECO:0000259" key="11">
    <source>
        <dbReference type="Pfam" id="PF21687"/>
    </source>
</evidence>
<dbReference type="OrthoDB" id="9790152at2"/>
<comment type="subcellular location">
    <subcellularLocation>
        <location evidence="1">Cell inner membrane</location>
    </subcellularLocation>
</comment>
<organism evidence="12 13">
    <name type="scientific">Prosthecobacter fusiformis</name>
    <dbReference type="NCBI Taxonomy" id="48464"/>
    <lineage>
        <taxon>Bacteria</taxon>
        <taxon>Pseudomonadati</taxon>
        <taxon>Verrucomicrobiota</taxon>
        <taxon>Verrucomicrobiia</taxon>
        <taxon>Verrucomicrobiales</taxon>
        <taxon>Verrucomicrobiaceae</taxon>
        <taxon>Prosthecobacter</taxon>
    </lineage>
</organism>
<evidence type="ECO:0000256" key="5">
    <source>
        <dbReference type="ARBA" id="ARBA00022519"/>
    </source>
</evidence>